<evidence type="ECO:0000313" key="2">
    <source>
        <dbReference type="Proteomes" id="UP001524478"/>
    </source>
</evidence>
<dbReference type="Proteomes" id="UP001524478">
    <property type="component" value="Unassembled WGS sequence"/>
</dbReference>
<protein>
    <submittedName>
        <fullName evidence="1">Uncharacterized protein</fullName>
    </submittedName>
</protein>
<reference evidence="1 2" key="1">
    <citation type="submission" date="2022-06" db="EMBL/GenBank/DDBJ databases">
        <title>Isolation of gut microbiota from human fecal samples.</title>
        <authorList>
            <person name="Pamer E.G."/>
            <person name="Barat B."/>
            <person name="Waligurski E."/>
            <person name="Medina S."/>
            <person name="Paddock L."/>
            <person name="Mostad J."/>
        </authorList>
    </citation>
    <scope>NUCLEOTIDE SEQUENCE [LARGE SCALE GENOMIC DNA]</scope>
    <source>
        <strain evidence="1 2">DFI.7.95</strain>
    </source>
</reference>
<gene>
    <name evidence="1" type="ORF">NE686_16790</name>
</gene>
<evidence type="ECO:0000313" key="1">
    <source>
        <dbReference type="EMBL" id="MCQ4924763.1"/>
    </source>
</evidence>
<name>A0ABT1SE68_9FIRM</name>
<organism evidence="1 2">
    <name type="scientific">Tissierella carlieri</name>
    <dbReference type="NCBI Taxonomy" id="689904"/>
    <lineage>
        <taxon>Bacteria</taxon>
        <taxon>Bacillati</taxon>
        <taxon>Bacillota</taxon>
        <taxon>Tissierellia</taxon>
        <taxon>Tissierellales</taxon>
        <taxon>Tissierellaceae</taxon>
        <taxon>Tissierella</taxon>
    </lineage>
</organism>
<comment type="caution">
    <text evidence="1">The sequence shown here is derived from an EMBL/GenBank/DDBJ whole genome shotgun (WGS) entry which is preliminary data.</text>
</comment>
<proteinExistence type="predicted"/>
<sequence>MITSEGIQEIAQSILDLVNHAEIQMKTGTKQLQLYRTSIDVDTIKVFIMLDDAVVGDIQNIKLIGKSGKVLLENPQEIIKNAAKGLLVVFSIKVMEVAE</sequence>
<dbReference type="RefSeq" id="WP_256312375.1">
    <property type="nucleotide sequence ID" value="NZ_JANGAC010000015.1"/>
</dbReference>
<dbReference type="EMBL" id="JANGAC010000015">
    <property type="protein sequence ID" value="MCQ4924763.1"/>
    <property type="molecule type" value="Genomic_DNA"/>
</dbReference>
<keyword evidence="2" id="KW-1185">Reference proteome</keyword>
<accession>A0ABT1SE68</accession>